<dbReference type="AlphaFoldDB" id="A0A9W7C9G9"/>
<keyword evidence="2" id="KW-1185">Reference proteome</keyword>
<proteinExistence type="predicted"/>
<organism evidence="1 2">
    <name type="scientific">Triparma laevis f. longispina</name>
    <dbReference type="NCBI Taxonomy" id="1714387"/>
    <lineage>
        <taxon>Eukaryota</taxon>
        <taxon>Sar</taxon>
        <taxon>Stramenopiles</taxon>
        <taxon>Ochrophyta</taxon>
        <taxon>Bolidophyceae</taxon>
        <taxon>Parmales</taxon>
        <taxon>Triparmaceae</taxon>
        <taxon>Triparma</taxon>
    </lineage>
</organism>
<evidence type="ECO:0000313" key="2">
    <source>
        <dbReference type="Proteomes" id="UP001165122"/>
    </source>
</evidence>
<reference evidence="2" key="1">
    <citation type="journal article" date="2023" name="Commun. Biol.">
        <title>Genome analysis of Parmales, the sister group of diatoms, reveals the evolutionary specialization of diatoms from phago-mixotrophs to photoautotrophs.</title>
        <authorList>
            <person name="Ban H."/>
            <person name="Sato S."/>
            <person name="Yoshikawa S."/>
            <person name="Yamada K."/>
            <person name="Nakamura Y."/>
            <person name="Ichinomiya M."/>
            <person name="Sato N."/>
            <person name="Blanc-Mathieu R."/>
            <person name="Endo H."/>
            <person name="Kuwata A."/>
            <person name="Ogata H."/>
        </authorList>
    </citation>
    <scope>NUCLEOTIDE SEQUENCE [LARGE SCALE GENOMIC DNA]</scope>
    <source>
        <strain evidence="2">NIES 3700</strain>
    </source>
</reference>
<gene>
    <name evidence="1" type="ORF">TrLO_g33</name>
</gene>
<dbReference type="Proteomes" id="UP001165122">
    <property type="component" value="Unassembled WGS sequence"/>
</dbReference>
<sequence length="274" mass="30336">MLNLLPPLRLLRDNLSDPSVKQHTLDLNFPSLLLPLFPFLLSSSDPNAFKVSLTLSSCLSNLLTLLPSPPQTDLSSFPQTYLLPLTITITQSPTPETNKRKLLSRIFASLHNLIHSHPQTSSSCIDSLFLSNILRHALPTSSITSKTTSPVSDECTSWITRLITLLISSSPSSLEIIFNNLISRLNSHLSITGESYVFLQILAGHIDELLLSIGYDTFSIHFTGEQVVFISGILIELKDEVDVLDVSGFNVLIDILGEILHSSLSDLCFHFLHY</sequence>
<accession>A0A9W7C9G9</accession>
<evidence type="ECO:0000313" key="1">
    <source>
        <dbReference type="EMBL" id="GMI02452.1"/>
    </source>
</evidence>
<name>A0A9W7C9G9_9STRA</name>
<dbReference type="OrthoDB" id="10666546at2759"/>
<protein>
    <submittedName>
        <fullName evidence="1">Uncharacterized protein</fullName>
    </submittedName>
</protein>
<dbReference type="EMBL" id="BRXW01000044">
    <property type="protein sequence ID" value="GMI02452.1"/>
    <property type="molecule type" value="Genomic_DNA"/>
</dbReference>
<comment type="caution">
    <text evidence="1">The sequence shown here is derived from an EMBL/GenBank/DDBJ whole genome shotgun (WGS) entry which is preliminary data.</text>
</comment>